<dbReference type="EMBL" id="CP002355">
    <property type="protein sequence ID" value="ADR33170.1"/>
    <property type="molecule type" value="Genomic_DNA"/>
</dbReference>
<keyword evidence="2" id="KW-1185">Reference proteome</keyword>
<name>E4U005_SULKY</name>
<dbReference type="OrthoDB" id="9814045at2"/>
<dbReference type="HOGENOM" id="CLU_186687_0_0_7"/>
<accession>E4U005</accession>
<evidence type="ECO:0008006" key="3">
    <source>
        <dbReference type="Google" id="ProtNLM"/>
    </source>
</evidence>
<reference evidence="1 2" key="1">
    <citation type="journal article" date="2012" name="Stand. Genomic Sci.">
        <title>Complete genome sequence of the sulfur compounds oxidizing chemolithoautotroph Sulfuricurvum kujiense type strain (YK-1(T)).</title>
        <authorList>
            <person name="Han C."/>
            <person name="Kotsyurbenko O."/>
            <person name="Chertkov O."/>
            <person name="Held B."/>
            <person name="Lapidus A."/>
            <person name="Nolan M."/>
            <person name="Lucas S."/>
            <person name="Hammon N."/>
            <person name="Deshpande S."/>
            <person name="Cheng J.F."/>
            <person name="Tapia R."/>
            <person name="Goodwin L.A."/>
            <person name="Pitluck S."/>
            <person name="Liolios K."/>
            <person name="Pagani I."/>
            <person name="Ivanova N."/>
            <person name="Mavromatis K."/>
            <person name="Mikhailova N."/>
            <person name="Pati A."/>
            <person name="Chen A."/>
            <person name="Palaniappan K."/>
            <person name="Land M."/>
            <person name="Hauser L."/>
            <person name="Chang Y.J."/>
            <person name="Jeffries C.D."/>
            <person name="Brambilla E.M."/>
            <person name="Rohde M."/>
            <person name="Spring S."/>
            <person name="Sikorski J."/>
            <person name="Goker M."/>
            <person name="Woyke T."/>
            <person name="Bristow J."/>
            <person name="Eisen J.A."/>
            <person name="Markowitz V."/>
            <person name="Hugenholtz P."/>
            <person name="Kyrpides N.C."/>
            <person name="Klenk H.P."/>
            <person name="Detter J.C."/>
        </authorList>
    </citation>
    <scope>NUCLEOTIDE SEQUENCE [LARGE SCALE GENOMIC DNA]</scope>
    <source>
        <strain evidence="2">ATCC BAA-921 / DSM 16994 / JCM 11577 / YK-1</strain>
    </source>
</reference>
<proteinExistence type="predicted"/>
<gene>
    <name evidence="1" type="ordered locus">Sulku_0503</name>
</gene>
<dbReference type="eggNOG" id="COG2929">
    <property type="taxonomic scope" value="Bacteria"/>
</dbReference>
<sequence length="95" mass="11532">MSKIIRWNEEKNQLLQLQRNISFEQVLEKIEKDEIIERYIHPNTEKYPNQQIFVIEIDEYIWYVPFVETEEEIFLKSIIPSRKLNAAYGGTKNEK</sequence>
<dbReference type="RefSeq" id="WP_013459367.1">
    <property type="nucleotide sequence ID" value="NC_014762.1"/>
</dbReference>
<evidence type="ECO:0000313" key="2">
    <source>
        <dbReference type="Proteomes" id="UP000008721"/>
    </source>
</evidence>
<protein>
    <recommendedName>
        <fullName evidence="3">Toxin</fullName>
    </recommendedName>
</protein>
<dbReference type="STRING" id="709032.Sulku_0503"/>
<dbReference type="AlphaFoldDB" id="E4U005"/>
<organism evidence="1 2">
    <name type="scientific">Sulfuricurvum kujiense (strain ATCC BAA-921 / DSM 16994 / JCM 11577 / YK-1)</name>
    <dbReference type="NCBI Taxonomy" id="709032"/>
    <lineage>
        <taxon>Bacteria</taxon>
        <taxon>Pseudomonadati</taxon>
        <taxon>Campylobacterota</taxon>
        <taxon>Epsilonproteobacteria</taxon>
        <taxon>Campylobacterales</taxon>
        <taxon>Sulfurimonadaceae</taxon>
        <taxon>Sulfuricurvum</taxon>
    </lineage>
</organism>
<evidence type="ECO:0000313" key="1">
    <source>
        <dbReference type="EMBL" id="ADR33170.1"/>
    </source>
</evidence>
<dbReference type="Proteomes" id="UP000008721">
    <property type="component" value="Chromosome"/>
</dbReference>
<dbReference type="KEGG" id="sku:Sulku_0503"/>